<accession>A0A8H4LUC6</accession>
<reference evidence="9 10" key="1">
    <citation type="journal article" date="2020" name="Genome Biol. Evol.">
        <title>A new high-quality draft genome assembly of the Chinese cordyceps Ophiocordyceps sinensis.</title>
        <authorList>
            <person name="Shu R."/>
            <person name="Zhang J."/>
            <person name="Meng Q."/>
            <person name="Zhang H."/>
            <person name="Zhou G."/>
            <person name="Li M."/>
            <person name="Wu P."/>
            <person name="Zhao Y."/>
            <person name="Chen C."/>
            <person name="Qin Q."/>
        </authorList>
    </citation>
    <scope>NUCLEOTIDE SEQUENCE [LARGE SCALE GENOMIC DNA]</scope>
    <source>
        <strain evidence="9 10">IOZ07</strain>
    </source>
</reference>
<proteinExistence type="predicted"/>
<name>A0A8H4LUC6_9HYPO</name>
<sequence length="387" mass="40693">MHRAVLKRPCSTVGSRVRSARQHWLGGQYRLGSSIDAATGPSGGASSGPSAAAAAAASGGGRSKRRGSVAEARPSASVMVLSATNEVLVVQRVQSSTSFASAHVFPGGNVDAFHDGEVGGPQSPGRHRDGPAYRMAAVRECFEETGILLAKDGDGGLVGVAAAEREAARRRIHGGEVAFGQWLASVGGVADTDNLIPFTRWITPAGAPKRFTTQMYLYQLPLSRTAAASETLAPTADRGIEHTTALFAPARTLLDGVATGVTTLFPPQYYLLHLLDAFLGGDEAGPLHRASQRRKLLAWLRRTPTAGDGHATAAIPWAEKVVCPVRLPVRRADGRVVLALDGAGPELEGERRGGDAERVVLVAFEGGRPRRLAVANRRDVLGRGRES</sequence>
<dbReference type="SUPFAM" id="SSF55811">
    <property type="entry name" value="Nudix"/>
    <property type="match status" value="1"/>
</dbReference>
<feature type="compositionally biased region" description="Low complexity" evidence="7">
    <location>
        <begin position="47"/>
        <end position="57"/>
    </location>
</feature>
<dbReference type="InterPro" id="IPR000086">
    <property type="entry name" value="NUDIX_hydrolase_dom"/>
</dbReference>
<dbReference type="GO" id="GO:0046872">
    <property type="term" value="F:metal ion binding"/>
    <property type="evidence" value="ECO:0007669"/>
    <property type="project" value="UniProtKB-KW"/>
</dbReference>
<dbReference type="GO" id="GO:0005739">
    <property type="term" value="C:mitochondrion"/>
    <property type="evidence" value="ECO:0007669"/>
    <property type="project" value="TreeGrafter"/>
</dbReference>
<dbReference type="OrthoDB" id="1695362at2759"/>
<dbReference type="InterPro" id="IPR039121">
    <property type="entry name" value="NUDT19"/>
</dbReference>
<evidence type="ECO:0000313" key="10">
    <source>
        <dbReference type="Proteomes" id="UP000557566"/>
    </source>
</evidence>
<evidence type="ECO:0000256" key="6">
    <source>
        <dbReference type="ARBA" id="ARBA00023211"/>
    </source>
</evidence>
<dbReference type="Gene3D" id="3.90.79.10">
    <property type="entry name" value="Nucleoside Triphosphate Pyrophosphohydrolase"/>
    <property type="match status" value="1"/>
</dbReference>
<feature type="region of interest" description="Disordered" evidence="7">
    <location>
        <begin position="39"/>
        <end position="75"/>
    </location>
</feature>
<evidence type="ECO:0000256" key="2">
    <source>
        <dbReference type="ARBA" id="ARBA00001946"/>
    </source>
</evidence>
<dbReference type="PROSITE" id="PS51462">
    <property type="entry name" value="NUDIX"/>
    <property type="match status" value="1"/>
</dbReference>
<keyword evidence="5" id="KW-0460">Magnesium</keyword>
<dbReference type="InterPro" id="IPR015797">
    <property type="entry name" value="NUDIX_hydrolase-like_dom_sf"/>
</dbReference>
<gene>
    <name evidence="9" type="ORF">G6O67_007460</name>
</gene>
<keyword evidence="6" id="KW-0464">Manganese</keyword>
<comment type="cofactor">
    <cofactor evidence="1">
        <name>Mn(2+)</name>
        <dbReference type="ChEBI" id="CHEBI:29035"/>
    </cofactor>
</comment>
<evidence type="ECO:0000256" key="5">
    <source>
        <dbReference type="ARBA" id="ARBA00022842"/>
    </source>
</evidence>
<keyword evidence="3" id="KW-0479">Metal-binding</keyword>
<feature type="domain" description="Nudix hydrolase" evidence="8">
    <location>
        <begin position="71"/>
        <end position="270"/>
    </location>
</feature>
<dbReference type="AlphaFoldDB" id="A0A8H4LUC6"/>
<evidence type="ECO:0000256" key="1">
    <source>
        <dbReference type="ARBA" id="ARBA00001936"/>
    </source>
</evidence>
<keyword evidence="10" id="KW-1185">Reference proteome</keyword>
<dbReference type="Proteomes" id="UP000557566">
    <property type="component" value="Unassembled WGS sequence"/>
</dbReference>
<dbReference type="GO" id="GO:0016818">
    <property type="term" value="F:hydrolase activity, acting on acid anhydrides, in phosphorus-containing anhydrides"/>
    <property type="evidence" value="ECO:0007669"/>
    <property type="project" value="InterPro"/>
</dbReference>
<dbReference type="CDD" id="cd18870">
    <property type="entry name" value="NUDIX_AcylCoAdiphos_Nudt19"/>
    <property type="match status" value="1"/>
</dbReference>
<evidence type="ECO:0000259" key="8">
    <source>
        <dbReference type="PROSITE" id="PS51462"/>
    </source>
</evidence>
<comment type="cofactor">
    <cofactor evidence="2">
        <name>Mg(2+)</name>
        <dbReference type="ChEBI" id="CHEBI:18420"/>
    </cofactor>
</comment>
<organism evidence="9 10">
    <name type="scientific">Ophiocordyceps sinensis</name>
    <dbReference type="NCBI Taxonomy" id="72228"/>
    <lineage>
        <taxon>Eukaryota</taxon>
        <taxon>Fungi</taxon>
        <taxon>Dikarya</taxon>
        <taxon>Ascomycota</taxon>
        <taxon>Pezizomycotina</taxon>
        <taxon>Sordariomycetes</taxon>
        <taxon>Hypocreomycetidae</taxon>
        <taxon>Hypocreales</taxon>
        <taxon>Ophiocordycipitaceae</taxon>
        <taxon>Ophiocordyceps</taxon>
    </lineage>
</organism>
<comment type="caution">
    <text evidence="9">The sequence shown here is derived from an EMBL/GenBank/DDBJ whole genome shotgun (WGS) entry which is preliminary data.</text>
</comment>
<protein>
    <recommendedName>
        <fullName evidence="8">Nudix hydrolase domain-containing protein</fullName>
    </recommendedName>
</protein>
<dbReference type="Pfam" id="PF00293">
    <property type="entry name" value="NUDIX"/>
    <property type="match status" value="1"/>
</dbReference>
<dbReference type="PANTHER" id="PTHR12318:SF0">
    <property type="entry name" value="ACYL-COENZYME A DIPHOSPHATASE NUDT19"/>
    <property type="match status" value="1"/>
</dbReference>
<evidence type="ECO:0000256" key="4">
    <source>
        <dbReference type="ARBA" id="ARBA00022801"/>
    </source>
</evidence>
<evidence type="ECO:0000256" key="7">
    <source>
        <dbReference type="SAM" id="MobiDB-lite"/>
    </source>
</evidence>
<keyword evidence="4" id="KW-0378">Hydrolase</keyword>
<dbReference type="EMBL" id="JAAVMX010000008">
    <property type="protein sequence ID" value="KAF4505520.1"/>
    <property type="molecule type" value="Genomic_DNA"/>
</dbReference>
<evidence type="ECO:0000256" key="3">
    <source>
        <dbReference type="ARBA" id="ARBA00022723"/>
    </source>
</evidence>
<evidence type="ECO:0000313" key="9">
    <source>
        <dbReference type="EMBL" id="KAF4505520.1"/>
    </source>
</evidence>
<dbReference type="PANTHER" id="PTHR12318">
    <property type="entry name" value="TESTOSTERONE-REGULATED PROTEIN RP2"/>
    <property type="match status" value="1"/>
</dbReference>